<evidence type="ECO:0000259" key="2">
    <source>
        <dbReference type="PROSITE" id="PS50822"/>
    </source>
</evidence>
<dbReference type="STRING" id="230819.A0A5C3L9R7"/>
<evidence type="ECO:0000259" key="1">
    <source>
        <dbReference type="PROSITE" id="PS50821"/>
    </source>
</evidence>
<dbReference type="PANTHER" id="PTHR22891">
    <property type="entry name" value="EUKARYOTIC TRANSLATION INITIATION FACTOR 2C"/>
    <property type="match status" value="1"/>
</dbReference>
<evidence type="ECO:0000313" key="4">
    <source>
        <dbReference type="Proteomes" id="UP000307440"/>
    </source>
</evidence>
<feature type="domain" description="Piwi" evidence="2">
    <location>
        <begin position="521"/>
        <end position="823"/>
    </location>
</feature>
<protein>
    <submittedName>
        <fullName evidence="3">Piwi-domain-containing protein</fullName>
    </submittedName>
</protein>
<dbReference type="GO" id="GO:0003723">
    <property type="term" value="F:RNA binding"/>
    <property type="evidence" value="ECO:0007669"/>
    <property type="project" value="InterPro"/>
</dbReference>
<dbReference type="Gene3D" id="3.30.420.10">
    <property type="entry name" value="Ribonuclease H-like superfamily/Ribonuclease H"/>
    <property type="match status" value="1"/>
</dbReference>
<dbReference type="Pfam" id="PF02171">
    <property type="entry name" value="Piwi"/>
    <property type="match status" value="1"/>
</dbReference>
<keyword evidence="4" id="KW-1185">Reference proteome</keyword>
<dbReference type="PROSITE" id="PS50822">
    <property type="entry name" value="PIWI"/>
    <property type="match status" value="1"/>
</dbReference>
<dbReference type="Pfam" id="PF08699">
    <property type="entry name" value="ArgoL1"/>
    <property type="match status" value="1"/>
</dbReference>
<dbReference type="CDD" id="cd02846">
    <property type="entry name" value="PAZ_argonaute_like"/>
    <property type="match status" value="1"/>
</dbReference>
<accession>A0A5C3L9R7</accession>
<dbReference type="SUPFAM" id="SSF53098">
    <property type="entry name" value="Ribonuclease H-like"/>
    <property type="match status" value="1"/>
</dbReference>
<dbReference type="SUPFAM" id="SSF101690">
    <property type="entry name" value="PAZ domain"/>
    <property type="match status" value="1"/>
</dbReference>
<dbReference type="Gene3D" id="2.170.260.10">
    <property type="entry name" value="paz domain"/>
    <property type="match status" value="1"/>
</dbReference>
<dbReference type="InterPro" id="IPR012337">
    <property type="entry name" value="RNaseH-like_sf"/>
</dbReference>
<proteinExistence type="predicted"/>
<reference evidence="3 4" key="1">
    <citation type="journal article" date="2019" name="Nat. Ecol. Evol.">
        <title>Megaphylogeny resolves global patterns of mushroom evolution.</title>
        <authorList>
            <person name="Varga T."/>
            <person name="Krizsan K."/>
            <person name="Foldi C."/>
            <person name="Dima B."/>
            <person name="Sanchez-Garcia M."/>
            <person name="Sanchez-Ramirez S."/>
            <person name="Szollosi G.J."/>
            <person name="Szarkandi J.G."/>
            <person name="Papp V."/>
            <person name="Albert L."/>
            <person name="Andreopoulos W."/>
            <person name="Angelini C."/>
            <person name="Antonin V."/>
            <person name="Barry K.W."/>
            <person name="Bougher N.L."/>
            <person name="Buchanan P."/>
            <person name="Buyck B."/>
            <person name="Bense V."/>
            <person name="Catcheside P."/>
            <person name="Chovatia M."/>
            <person name="Cooper J."/>
            <person name="Damon W."/>
            <person name="Desjardin D."/>
            <person name="Finy P."/>
            <person name="Geml J."/>
            <person name="Haridas S."/>
            <person name="Hughes K."/>
            <person name="Justo A."/>
            <person name="Karasinski D."/>
            <person name="Kautmanova I."/>
            <person name="Kiss B."/>
            <person name="Kocsube S."/>
            <person name="Kotiranta H."/>
            <person name="LaButti K.M."/>
            <person name="Lechner B.E."/>
            <person name="Liimatainen K."/>
            <person name="Lipzen A."/>
            <person name="Lukacs Z."/>
            <person name="Mihaltcheva S."/>
            <person name="Morgado L.N."/>
            <person name="Niskanen T."/>
            <person name="Noordeloos M.E."/>
            <person name="Ohm R.A."/>
            <person name="Ortiz-Santana B."/>
            <person name="Ovrebo C."/>
            <person name="Racz N."/>
            <person name="Riley R."/>
            <person name="Savchenko A."/>
            <person name="Shiryaev A."/>
            <person name="Soop K."/>
            <person name="Spirin V."/>
            <person name="Szebenyi C."/>
            <person name="Tomsovsky M."/>
            <person name="Tulloss R.E."/>
            <person name="Uehling J."/>
            <person name="Grigoriev I.V."/>
            <person name="Vagvolgyi C."/>
            <person name="Papp T."/>
            <person name="Martin F.M."/>
            <person name="Miettinen O."/>
            <person name="Hibbett D.S."/>
            <person name="Nagy L.G."/>
        </authorList>
    </citation>
    <scope>NUCLEOTIDE SEQUENCE [LARGE SCALE GENOMIC DNA]</scope>
    <source>
        <strain evidence="3 4">CBS 121175</strain>
    </source>
</reference>
<gene>
    <name evidence="3" type="ORF">FA15DRAFT_663040</name>
</gene>
<dbReference type="InterPro" id="IPR003100">
    <property type="entry name" value="PAZ_dom"/>
</dbReference>
<dbReference type="InterPro" id="IPR014811">
    <property type="entry name" value="ArgoL1"/>
</dbReference>
<dbReference type="InterPro" id="IPR003165">
    <property type="entry name" value="Piwi"/>
</dbReference>
<sequence>MSNQVIRKVQLITNFFVIDRLPVGVYSQYDVVIEPEVKGNKGGVARKKQLLMDHLQSIVAPNYFPMPVFYDGGAVCYAAEQTTSLLGPAQQFHVSLRSERLLDPSAWNDKKKTPCVRITLTKTSGDDITNEQLSQIVANPNDPRRELMANFLQLILRQNTNNKHPGNGKAFFVDYSDRHPMKKFMKGLTLPNGLLLRRGIFHSIRQSLDRMTVMIDASTAAFYPKGRLIDVIVMFLSKPGMPMDARHLDRALAELSTFNKMKDCFKGLRIKLDTSPATKIIRGFIPRGGQYLFEKDGREITVKDHYYEAYRIVLKYPDAPGVVLQERPFKVVVPMEICDVLEGQLFRKKLPDQYTAAMVKIATIAPRERQDFIRAAAQQYQTNPDMAVTGMRVDVNPLTVQGKLLPTPTIVYKNSEQFVKDGKWNVVRSRFFNSAILKLWAVLNLERMQISPDDVGRKIREMSSCMKELGIGEQHPIAVEAESSSHVREGIEKIRAACNSALARTDPTLSLDRRDVRDNFILFVILPDDAAIPRKELKYYCDVVYGYKTQCMRASKFKKSNNQYHNNVLLKINARLGGTNNILNDTKVLHYLFRKNRTMIVGADVGHPGPGTWNKPSTTGLVFSVDQHATQYQALTRVQMPRQEHIEDLTEMMLLALTKFSHKAGGPPQNLIFYRDGVSEGEYERVRTMEFPKIQAAIDAFIEQNKHRGPIPLPRITFVVVGKRHHALLFPGQDDIRDKTGNCSAGVTVDSGITQPHIPNFYLQSHAAIQGTSRSSHYIVLKNEVFNNDITPLQELSFALCHIYAKATRSVSIPAPVYYADLVCGRDLFHVDPRSRLTFEDNHSVASSGSETFDLSVWKAAYQQVHEDMSRNMYFL</sequence>
<dbReference type="InterPro" id="IPR036085">
    <property type="entry name" value="PAZ_dom_sf"/>
</dbReference>
<dbReference type="InterPro" id="IPR036397">
    <property type="entry name" value="RNaseH_sf"/>
</dbReference>
<dbReference type="SMART" id="SM00950">
    <property type="entry name" value="Piwi"/>
    <property type="match status" value="1"/>
</dbReference>
<feature type="domain" description="PAZ" evidence="1">
    <location>
        <begin position="227"/>
        <end position="342"/>
    </location>
</feature>
<dbReference type="PROSITE" id="PS50821">
    <property type="entry name" value="PAZ"/>
    <property type="match status" value="1"/>
</dbReference>
<dbReference type="EMBL" id="ML210147">
    <property type="protein sequence ID" value="TFK29779.1"/>
    <property type="molecule type" value="Genomic_DNA"/>
</dbReference>
<dbReference type="Proteomes" id="UP000307440">
    <property type="component" value="Unassembled WGS sequence"/>
</dbReference>
<dbReference type="OrthoDB" id="10252740at2759"/>
<dbReference type="AlphaFoldDB" id="A0A5C3L9R7"/>
<name>A0A5C3L9R7_COPMA</name>
<dbReference type="Gene3D" id="3.40.50.2300">
    <property type="match status" value="1"/>
</dbReference>
<evidence type="ECO:0000313" key="3">
    <source>
        <dbReference type="EMBL" id="TFK29779.1"/>
    </source>
</evidence>
<organism evidence="3 4">
    <name type="scientific">Coprinopsis marcescibilis</name>
    <name type="common">Agaric fungus</name>
    <name type="synonym">Psathyrella marcescibilis</name>
    <dbReference type="NCBI Taxonomy" id="230819"/>
    <lineage>
        <taxon>Eukaryota</taxon>
        <taxon>Fungi</taxon>
        <taxon>Dikarya</taxon>
        <taxon>Basidiomycota</taxon>
        <taxon>Agaricomycotina</taxon>
        <taxon>Agaricomycetes</taxon>
        <taxon>Agaricomycetidae</taxon>
        <taxon>Agaricales</taxon>
        <taxon>Agaricineae</taxon>
        <taxon>Psathyrellaceae</taxon>
        <taxon>Coprinopsis</taxon>
    </lineage>
</organism>
<dbReference type="Pfam" id="PF02170">
    <property type="entry name" value="PAZ"/>
    <property type="match status" value="1"/>
</dbReference>